<keyword evidence="1" id="KW-0862">Zinc</keyword>
<keyword evidence="2" id="KW-0472">Membrane</keyword>
<accession>A0ABP0K5T4</accession>
<evidence type="ECO:0000259" key="3">
    <source>
        <dbReference type="PROSITE" id="PS50089"/>
    </source>
</evidence>
<evidence type="ECO:0000256" key="2">
    <source>
        <dbReference type="SAM" id="Phobius"/>
    </source>
</evidence>
<keyword evidence="2" id="KW-1133">Transmembrane helix</keyword>
<keyword evidence="2" id="KW-0812">Transmembrane</keyword>
<feature type="non-terminal residue" evidence="4">
    <location>
        <position position="1"/>
    </location>
</feature>
<comment type="caution">
    <text evidence="4">The sequence shown here is derived from an EMBL/GenBank/DDBJ whole genome shotgun (WGS) entry which is preliminary data.</text>
</comment>
<evidence type="ECO:0000256" key="1">
    <source>
        <dbReference type="PROSITE-ProRule" id="PRU00175"/>
    </source>
</evidence>
<organism evidence="4 5">
    <name type="scientific">Durusdinium trenchii</name>
    <dbReference type="NCBI Taxonomy" id="1381693"/>
    <lineage>
        <taxon>Eukaryota</taxon>
        <taxon>Sar</taxon>
        <taxon>Alveolata</taxon>
        <taxon>Dinophyceae</taxon>
        <taxon>Suessiales</taxon>
        <taxon>Symbiodiniaceae</taxon>
        <taxon>Durusdinium</taxon>
    </lineage>
</organism>
<feature type="domain" description="RING-type" evidence="3">
    <location>
        <begin position="56"/>
        <end position="96"/>
    </location>
</feature>
<dbReference type="InterPro" id="IPR001841">
    <property type="entry name" value="Znf_RING"/>
</dbReference>
<sequence>TSNPRERGRCRRARRAAAAARSGLGGAEQGAGMLVSVVEDVEDPRELELQEQQIECCLCLGETACLVLEPCGHEAVCDAEACVQGLREHGKCPLCRVRFEVVRDVRDGEAVIESSRSARRLFNVRQKIVGNFVVVFVLFACLVPASAALLLSWMIQLRVPEEQRRSISHWGAVEIAVTSMVVFFGTNIACLGALVVACRRMQRWHLVGYVSVFCLALILPSCAVVLVQRQKSDAQHFVLAGVFQLVAWMIVIPFSVICRGRIHQVCRRLPRCKWVAQWACLMLYFGYIMCETSLHGFPKSMNSGEDSKGDADEPGKQFSDPFGAATLASFFLSLTSLQILVPVLPSMFPEIFPLVAPPA</sequence>
<dbReference type="PROSITE" id="PS50089">
    <property type="entry name" value="ZF_RING_2"/>
    <property type="match status" value="1"/>
</dbReference>
<dbReference type="InterPro" id="IPR013083">
    <property type="entry name" value="Znf_RING/FYVE/PHD"/>
</dbReference>
<dbReference type="EMBL" id="CAXAMM010010000">
    <property type="protein sequence ID" value="CAK9021906.1"/>
    <property type="molecule type" value="Genomic_DNA"/>
</dbReference>
<dbReference type="Proteomes" id="UP001642464">
    <property type="component" value="Unassembled WGS sequence"/>
</dbReference>
<feature type="transmembrane region" description="Helical" evidence="2">
    <location>
        <begin position="278"/>
        <end position="297"/>
    </location>
</feature>
<keyword evidence="1" id="KW-0863">Zinc-finger</keyword>
<feature type="transmembrane region" description="Helical" evidence="2">
    <location>
        <begin position="128"/>
        <end position="155"/>
    </location>
</feature>
<keyword evidence="5" id="KW-1185">Reference proteome</keyword>
<feature type="transmembrane region" description="Helical" evidence="2">
    <location>
        <begin position="206"/>
        <end position="228"/>
    </location>
</feature>
<gene>
    <name evidence="4" type="ORF">SCF082_LOCUS15552</name>
</gene>
<keyword evidence="1" id="KW-0479">Metal-binding</keyword>
<feature type="transmembrane region" description="Helical" evidence="2">
    <location>
        <begin position="175"/>
        <end position="197"/>
    </location>
</feature>
<name>A0ABP0K5T4_9DINO</name>
<evidence type="ECO:0000313" key="5">
    <source>
        <dbReference type="Proteomes" id="UP001642464"/>
    </source>
</evidence>
<feature type="transmembrane region" description="Helical" evidence="2">
    <location>
        <begin position="322"/>
        <end position="344"/>
    </location>
</feature>
<evidence type="ECO:0000313" key="4">
    <source>
        <dbReference type="EMBL" id="CAK9021906.1"/>
    </source>
</evidence>
<feature type="transmembrane region" description="Helical" evidence="2">
    <location>
        <begin position="234"/>
        <end position="257"/>
    </location>
</feature>
<proteinExistence type="predicted"/>
<reference evidence="4 5" key="1">
    <citation type="submission" date="2024-02" db="EMBL/GenBank/DDBJ databases">
        <authorList>
            <person name="Chen Y."/>
            <person name="Shah S."/>
            <person name="Dougan E. K."/>
            <person name="Thang M."/>
            <person name="Chan C."/>
        </authorList>
    </citation>
    <scope>NUCLEOTIDE SEQUENCE [LARGE SCALE GENOMIC DNA]</scope>
</reference>
<dbReference type="Gene3D" id="3.30.40.10">
    <property type="entry name" value="Zinc/RING finger domain, C3HC4 (zinc finger)"/>
    <property type="match status" value="1"/>
</dbReference>
<protein>
    <recommendedName>
        <fullName evidence="3">RING-type domain-containing protein</fullName>
    </recommendedName>
</protein>